<dbReference type="SUPFAM" id="SSF53335">
    <property type="entry name" value="S-adenosyl-L-methionine-dependent methyltransferases"/>
    <property type="match status" value="1"/>
</dbReference>
<organism evidence="1 2">
    <name type="scientific">Kaistella yananensis</name>
    <dbReference type="NCBI Taxonomy" id="2989820"/>
    <lineage>
        <taxon>Bacteria</taxon>
        <taxon>Pseudomonadati</taxon>
        <taxon>Bacteroidota</taxon>
        <taxon>Flavobacteriia</taxon>
        <taxon>Flavobacteriales</taxon>
        <taxon>Weeksellaceae</taxon>
        <taxon>Chryseobacterium group</taxon>
        <taxon>Kaistella</taxon>
    </lineage>
</organism>
<dbReference type="Gene3D" id="3.40.50.150">
    <property type="entry name" value="Vaccinia Virus protein VP39"/>
    <property type="match status" value="1"/>
</dbReference>
<dbReference type="Proteomes" id="UP001209107">
    <property type="component" value="Unassembled WGS sequence"/>
</dbReference>
<dbReference type="GO" id="GO:0008168">
    <property type="term" value="F:methyltransferase activity"/>
    <property type="evidence" value="ECO:0007669"/>
    <property type="project" value="UniProtKB-KW"/>
</dbReference>
<keyword evidence="2" id="KW-1185">Reference proteome</keyword>
<dbReference type="GO" id="GO:0032259">
    <property type="term" value="P:methylation"/>
    <property type="evidence" value="ECO:0007669"/>
    <property type="project" value="UniProtKB-KW"/>
</dbReference>
<protein>
    <submittedName>
        <fullName evidence="1">Class I SAM-dependent methyltransferase</fullName>
    </submittedName>
</protein>
<dbReference type="InterPro" id="IPR029063">
    <property type="entry name" value="SAM-dependent_MTases_sf"/>
</dbReference>
<keyword evidence="1" id="KW-0808">Transferase</keyword>
<dbReference type="Pfam" id="PF13578">
    <property type="entry name" value="Methyltransf_24"/>
    <property type="match status" value="1"/>
</dbReference>
<gene>
    <name evidence="1" type="ORF">OK344_06710</name>
</gene>
<proteinExistence type="predicted"/>
<comment type="caution">
    <text evidence="1">The sequence shown here is derived from an EMBL/GenBank/DDBJ whole genome shotgun (WGS) entry which is preliminary data.</text>
</comment>
<keyword evidence="1" id="KW-0489">Methyltransferase</keyword>
<reference evidence="1 2" key="1">
    <citation type="submission" date="2022-10" db="EMBL/GenBank/DDBJ databases">
        <title>Kaistella sp. BT-6-1-3.</title>
        <authorList>
            <person name="Ai J."/>
            <person name="Deng Z."/>
        </authorList>
    </citation>
    <scope>NUCLEOTIDE SEQUENCE [LARGE SCALE GENOMIC DNA]</scope>
    <source>
        <strain evidence="1 2">BT6-1-3</strain>
    </source>
</reference>
<accession>A0ABT3JMA8</accession>
<name>A0ABT3JMA8_9FLAO</name>
<evidence type="ECO:0000313" key="1">
    <source>
        <dbReference type="EMBL" id="MCW4451899.1"/>
    </source>
</evidence>
<dbReference type="EMBL" id="JAPCHZ010000002">
    <property type="protein sequence ID" value="MCW4451899.1"/>
    <property type="molecule type" value="Genomic_DNA"/>
</dbReference>
<sequence>MRIKFLKDNQLVINKSDLKKLELAELYLNDKYHRITLEKSAKEVKKEPLRFEVINFILEKLDRKTTYLEIGVRNPADNFDKINASIKYSVDPGYENEENNVDFKLTSDEFFEKLKSGNILNPEIKFDVVFIDGLHLADQVEKDITNSLNYLKEDGFIVMHDCNPPTEFHAAENYYYRLSPSGGYWNGTTWKAFFNTRKRTDIYSCCIDTDWGVGIISKKINLGPSTNVHNPYFEYYVMEKYRKESLNLVTFENFKTLVSK</sequence>
<dbReference type="RefSeq" id="WP_265144054.1">
    <property type="nucleotide sequence ID" value="NZ_JAPCHZ010000002.1"/>
</dbReference>
<evidence type="ECO:0000313" key="2">
    <source>
        <dbReference type="Proteomes" id="UP001209107"/>
    </source>
</evidence>